<dbReference type="AlphaFoldDB" id="A0A2I0JZ59"/>
<accession>A0A2I0JZ59</accession>
<keyword evidence="2" id="KW-1185">Reference proteome</keyword>
<comment type="caution">
    <text evidence="1">The sequence shown here is derived from an EMBL/GenBank/DDBJ whole genome shotgun (WGS) entry which is preliminary data.</text>
</comment>
<evidence type="ECO:0000313" key="2">
    <source>
        <dbReference type="Proteomes" id="UP000233551"/>
    </source>
</evidence>
<evidence type="ECO:0000313" key="1">
    <source>
        <dbReference type="EMBL" id="PKI61103.1"/>
    </source>
</evidence>
<gene>
    <name evidence="1" type="ORF">CRG98_018505</name>
</gene>
<reference evidence="1 2" key="1">
    <citation type="submission" date="2017-11" db="EMBL/GenBank/DDBJ databases">
        <title>De-novo sequencing of pomegranate (Punica granatum L.) genome.</title>
        <authorList>
            <person name="Akparov Z."/>
            <person name="Amiraslanov A."/>
            <person name="Hajiyeva S."/>
            <person name="Abbasov M."/>
            <person name="Kaur K."/>
            <person name="Hamwieh A."/>
            <person name="Solovyev V."/>
            <person name="Salamov A."/>
            <person name="Braich B."/>
            <person name="Kosarev P."/>
            <person name="Mahmoud A."/>
            <person name="Hajiyev E."/>
            <person name="Babayeva S."/>
            <person name="Izzatullayeva V."/>
            <person name="Mammadov A."/>
            <person name="Mammadov A."/>
            <person name="Sharifova S."/>
            <person name="Ojaghi J."/>
            <person name="Eynullazada K."/>
            <person name="Bayramov B."/>
            <person name="Abdulazimova A."/>
            <person name="Shahmuradov I."/>
        </authorList>
    </citation>
    <scope>NUCLEOTIDE SEQUENCE [LARGE SCALE GENOMIC DNA]</scope>
    <source>
        <strain evidence="2">cv. AG2017</strain>
        <tissue evidence="1">Leaf</tissue>
    </source>
</reference>
<sequence length="172" mass="18548">MMNSATVPASVVFGVRCSCVLLIALLCFSTGPCFSSVVRASYVRAFASVGPAVNSDQGFVQVFCVRNRWAKIGSIRDSFQKTTTTAIFGMSRRVDPITLGANDHHGHLEGSLGYLEPLTLPQDSIGSLRDDIRPNLCQSGLFSFQSGLLRLFGSVQFLVGSVKAIRVCARPK</sequence>
<protein>
    <submittedName>
        <fullName evidence="1">Uncharacterized protein</fullName>
    </submittedName>
</protein>
<organism evidence="1 2">
    <name type="scientific">Punica granatum</name>
    <name type="common">Pomegranate</name>
    <dbReference type="NCBI Taxonomy" id="22663"/>
    <lineage>
        <taxon>Eukaryota</taxon>
        <taxon>Viridiplantae</taxon>
        <taxon>Streptophyta</taxon>
        <taxon>Embryophyta</taxon>
        <taxon>Tracheophyta</taxon>
        <taxon>Spermatophyta</taxon>
        <taxon>Magnoliopsida</taxon>
        <taxon>eudicotyledons</taxon>
        <taxon>Gunneridae</taxon>
        <taxon>Pentapetalae</taxon>
        <taxon>rosids</taxon>
        <taxon>malvids</taxon>
        <taxon>Myrtales</taxon>
        <taxon>Lythraceae</taxon>
        <taxon>Punica</taxon>
    </lineage>
</organism>
<dbReference type="EMBL" id="PGOL01001077">
    <property type="protein sequence ID" value="PKI61103.1"/>
    <property type="molecule type" value="Genomic_DNA"/>
</dbReference>
<name>A0A2I0JZ59_PUNGR</name>
<proteinExistence type="predicted"/>
<dbReference type="Proteomes" id="UP000233551">
    <property type="component" value="Unassembled WGS sequence"/>
</dbReference>